<protein>
    <submittedName>
        <fullName evidence="1">Iron-sulfur cluster assembly protein SufB</fullName>
    </submittedName>
</protein>
<sequence>MTKFTQDAVRELSATLNEPDWMLQFRLKAFEIYENTPM</sequence>
<reference evidence="1" key="1">
    <citation type="submission" date="2018-06" db="EMBL/GenBank/DDBJ databases">
        <authorList>
            <person name="Zhirakovskaya E."/>
        </authorList>
    </citation>
    <scope>NUCLEOTIDE SEQUENCE</scope>
</reference>
<evidence type="ECO:0000313" key="1">
    <source>
        <dbReference type="EMBL" id="VAW41617.1"/>
    </source>
</evidence>
<proteinExistence type="predicted"/>
<gene>
    <name evidence="1" type="ORF">MNBD_CHLOROFLEXI01-3050</name>
</gene>
<dbReference type="EMBL" id="UOEU01000851">
    <property type="protein sequence ID" value="VAW41617.1"/>
    <property type="molecule type" value="Genomic_DNA"/>
</dbReference>
<dbReference type="InterPro" id="IPR037284">
    <property type="entry name" value="SUF_FeS_clus_asmbl_SufBD_sf"/>
</dbReference>
<organism evidence="1">
    <name type="scientific">hydrothermal vent metagenome</name>
    <dbReference type="NCBI Taxonomy" id="652676"/>
    <lineage>
        <taxon>unclassified sequences</taxon>
        <taxon>metagenomes</taxon>
        <taxon>ecological metagenomes</taxon>
    </lineage>
</organism>
<feature type="non-terminal residue" evidence="1">
    <location>
        <position position="38"/>
    </location>
</feature>
<accession>A0A3B0VT22</accession>
<name>A0A3B0VT22_9ZZZZ</name>
<dbReference type="AlphaFoldDB" id="A0A3B0VT22"/>
<dbReference type="SUPFAM" id="SSF101960">
    <property type="entry name" value="Stabilizer of iron transporter SufD"/>
    <property type="match status" value="1"/>
</dbReference>